<accession>A0A024UXP5</accession>
<feature type="compositionally biased region" description="Basic residues" evidence="1">
    <location>
        <begin position="22"/>
        <end position="33"/>
    </location>
</feature>
<dbReference type="PANTHER" id="PTHR43032:SF4">
    <property type="entry name" value="OXIDOREDUCTASE MOLYBDOPTERIN-BINDING DOMAIN-CONTAINING PROTEIN"/>
    <property type="match status" value="1"/>
</dbReference>
<feature type="compositionally biased region" description="Basic and acidic residues" evidence="1">
    <location>
        <begin position="34"/>
        <end position="46"/>
    </location>
</feature>
<name>A0A024UXP5_9STRA</name>
<keyword evidence="2" id="KW-0812">Transmembrane</keyword>
<dbReference type="PANTHER" id="PTHR43032">
    <property type="entry name" value="PROTEIN-METHIONINE-SULFOXIDE REDUCTASE"/>
    <property type="match status" value="1"/>
</dbReference>
<gene>
    <name evidence="4" type="ORF">H310_00743</name>
</gene>
<dbReference type="OrthoDB" id="204944at2759"/>
<feature type="transmembrane region" description="Helical" evidence="2">
    <location>
        <begin position="290"/>
        <end position="309"/>
    </location>
</feature>
<dbReference type="GeneID" id="20077793"/>
<dbReference type="RefSeq" id="XP_008861849.1">
    <property type="nucleotide sequence ID" value="XM_008863627.1"/>
</dbReference>
<dbReference type="EMBL" id="KI913952">
    <property type="protein sequence ID" value="ETW10438.1"/>
    <property type="molecule type" value="Genomic_DNA"/>
</dbReference>
<dbReference type="InterPro" id="IPR036374">
    <property type="entry name" value="OxRdtase_Mopterin-bd_sf"/>
</dbReference>
<dbReference type="Gene3D" id="3.90.420.10">
    <property type="entry name" value="Oxidoreductase, molybdopterin-binding domain"/>
    <property type="match status" value="1"/>
</dbReference>
<organism evidence="4">
    <name type="scientific">Aphanomyces invadans</name>
    <dbReference type="NCBI Taxonomy" id="157072"/>
    <lineage>
        <taxon>Eukaryota</taxon>
        <taxon>Sar</taxon>
        <taxon>Stramenopiles</taxon>
        <taxon>Oomycota</taxon>
        <taxon>Saprolegniomycetes</taxon>
        <taxon>Saprolegniales</taxon>
        <taxon>Verrucalvaceae</taxon>
        <taxon>Aphanomyces</taxon>
    </lineage>
</organism>
<dbReference type="VEuPathDB" id="FungiDB:H310_00743"/>
<keyword evidence="2" id="KW-1133">Transmembrane helix</keyword>
<evidence type="ECO:0000313" key="4">
    <source>
        <dbReference type="EMBL" id="ETW10438.1"/>
    </source>
</evidence>
<evidence type="ECO:0000259" key="3">
    <source>
        <dbReference type="Pfam" id="PF00174"/>
    </source>
</evidence>
<dbReference type="eggNOG" id="ENOG502SYKU">
    <property type="taxonomic scope" value="Eukaryota"/>
</dbReference>
<dbReference type="Pfam" id="PF00174">
    <property type="entry name" value="Oxidored_molyb"/>
    <property type="match status" value="1"/>
</dbReference>
<dbReference type="SUPFAM" id="SSF56524">
    <property type="entry name" value="Oxidoreductase molybdopterin-binding domain"/>
    <property type="match status" value="1"/>
</dbReference>
<dbReference type="InterPro" id="IPR000572">
    <property type="entry name" value="OxRdtase_Mopterin-bd_dom"/>
</dbReference>
<feature type="region of interest" description="Disordered" evidence="1">
    <location>
        <begin position="1"/>
        <end position="54"/>
    </location>
</feature>
<keyword evidence="2" id="KW-0472">Membrane</keyword>
<reference evidence="4" key="1">
    <citation type="submission" date="2013-12" db="EMBL/GenBank/DDBJ databases">
        <title>The Genome Sequence of Aphanomyces invadans NJM9701.</title>
        <authorList>
            <consortium name="The Broad Institute Genomics Platform"/>
            <person name="Russ C."/>
            <person name="Tyler B."/>
            <person name="van West P."/>
            <person name="Dieguez-Uribeondo J."/>
            <person name="Young S.K."/>
            <person name="Zeng Q."/>
            <person name="Gargeya S."/>
            <person name="Fitzgerald M."/>
            <person name="Abouelleil A."/>
            <person name="Alvarado L."/>
            <person name="Chapman S.B."/>
            <person name="Gainer-Dewar J."/>
            <person name="Goldberg J."/>
            <person name="Griggs A."/>
            <person name="Gujja S."/>
            <person name="Hansen M."/>
            <person name="Howarth C."/>
            <person name="Imamovic A."/>
            <person name="Ireland A."/>
            <person name="Larimer J."/>
            <person name="McCowan C."/>
            <person name="Murphy C."/>
            <person name="Pearson M."/>
            <person name="Poon T.W."/>
            <person name="Priest M."/>
            <person name="Roberts A."/>
            <person name="Saif S."/>
            <person name="Shea T."/>
            <person name="Sykes S."/>
            <person name="Wortman J."/>
            <person name="Nusbaum C."/>
            <person name="Birren B."/>
        </authorList>
    </citation>
    <scope>NUCLEOTIDE SEQUENCE [LARGE SCALE GENOMIC DNA]</scope>
    <source>
        <strain evidence="4">NJM9701</strain>
    </source>
</reference>
<dbReference type="AlphaFoldDB" id="A0A024UXP5"/>
<evidence type="ECO:0000256" key="1">
    <source>
        <dbReference type="SAM" id="MobiDB-lite"/>
    </source>
</evidence>
<protein>
    <recommendedName>
        <fullName evidence="3">Oxidoreductase molybdopterin-binding domain-containing protein</fullName>
    </recommendedName>
</protein>
<evidence type="ECO:0000256" key="2">
    <source>
        <dbReference type="SAM" id="Phobius"/>
    </source>
</evidence>
<feature type="domain" description="Oxidoreductase molybdopterin-binding" evidence="3">
    <location>
        <begin position="76"/>
        <end position="224"/>
    </location>
</feature>
<proteinExistence type="predicted"/>
<sequence length="330" mass="37807">MMTTTSHPRNHGGPDENDPNVRKHVQKKLNHCQRQKERPVKVRKSLESSLPPGQTKGQAWLVLDIRPSRFHFAFNDAWRLQVVHGSTTSYIKMSDIQASKDVRTLDAMDFHCVTSWSFPGLRLRGIPVSSLLAPIVPIYAANAKWKSMVQYGADKYSTSLPRAAVEANEGYLVFEVEESATGERKPLGHEHGSVRIWFPRLYGYKSAKWLVRLEFCDEVVAGFWETKGYHAVGEAILEQRFSDEPAGTVAKTIMNPFNAWFSWYAMNFPANFLAAQQCLSLDIRQTLFNWRFYWMILTFWACFPLYGLFHGGKLMLKLVLKGQVVKFHAE</sequence>